<evidence type="ECO:0000313" key="3">
    <source>
        <dbReference type="EMBL" id="MFB8768922.1"/>
    </source>
</evidence>
<evidence type="ECO:0000313" key="4">
    <source>
        <dbReference type="Proteomes" id="UP001585053"/>
    </source>
</evidence>
<dbReference type="RefSeq" id="WP_376737433.1">
    <property type="nucleotide sequence ID" value="NZ_JAYMRS010000004.1"/>
</dbReference>
<dbReference type="InterPro" id="IPR043917">
    <property type="entry name" value="DUF5753"/>
</dbReference>
<feature type="region of interest" description="Disordered" evidence="1">
    <location>
        <begin position="271"/>
        <end position="297"/>
    </location>
</feature>
<dbReference type="CDD" id="cd00093">
    <property type="entry name" value="HTH_XRE"/>
    <property type="match status" value="1"/>
</dbReference>
<dbReference type="InterPro" id="IPR001387">
    <property type="entry name" value="Cro/C1-type_HTH"/>
</dbReference>
<evidence type="ECO:0000259" key="2">
    <source>
        <dbReference type="Pfam" id="PF19054"/>
    </source>
</evidence>
<feature type="region of interest" description="Disordered" evidence="1">
    <location>
        <begin position="1"/>
        <end position="21"/>
    </location>
</feature>
<keyword evidence="4" id="KW-1185">Reference proteome</keyword>
<feature type="domain" description="DUF5753" evidence="2">
    <location>
        <begin position="104"/>
        <end position="262"/>
    </location>
</feature>
<dbReference type="InterPro" id="IPR010982">
    <property type="entry name" value="Lambda_DNA-bd_dom_sf"/>
</dbReference>
<name>A0ABV5DWF1_9ACTN</name>
<dbReference type="Pfam" id="PF13560">
    <property type="entry name" value="HTH_31"/>
    <property type="match status" value="1"/>
</dbReference>
<accession>A0ABV5DWF1</accession>
<comment type="caution">
    <text evidence="3">The sequence shown here is derived from an EMBL/GenBank/DDBJ whole genome shotgun (WGS) entry which is preliminary data.</text>
</comment>
<dbReference type="EMBL" id="JAYMRS010000004">
    <property type="protein sequence ID" value="MFB8768922.1"/>
    <property type="molecule type" value="Genomic_DNA"/>
</dbReference>
<proteinExistence type="predicted"/>
<gene>
    <name evidence="3" type="ORF">VSQ78_14525</name>
</gene>
<organism evidence="3 4">
    <name type="scientific">Nocardiopsis alba</name>
    <dbReference type="NCBI Taxonomy" id="53437"/>
    <lineage>
        <taxon>Bacteria</taxon>
        <taxon>Bacillati</taxon>
        <taxon>Actinomycetota</taxon>
        <taxon>Actinomycetes</taxon>
        <taxon>Streptosporangiales</taxon>
        <taxon>Nocardiopsidaceae</taxon>
        <taxon>Nocardiopsis</taxon>
    </lineage>
</organism>
<feature type="compositionally biased region" description="Gly residues" evidence="1">
    <location>
        <begin position="1"/>
        <end position="11"/>
    </location>
</feature>
<reference evidence="3 4" key="1">
    <citation type="submission" date="2024-01" db="EMBL/GenBank/DDBJ databases">
        <title>Genome mining of biosynthetic gene clusters to explore secondary metabolites of Streptomyces sp.</title>
        <authorList>
            <person name="Baig A."/>
            <person name="Ajitkumar Shintre N."/>
            <person name="Kumar H."/>
            <person name="Anbarasu A."/>
            <person name="Ramaiah S."/>
        </authorList>
    </citation>
    <scope>NUCLEOTIDE SEQUENCE [LARGE SCALE GENOMIC DNA]</scope>
    <source>
        <strain evidence="3 4">A01</strain>
    </source>
</reference>
<dbReference type="Pfam" id="PF19054">
    <property type="entry name" value="DUF5753"/>
    <property type="match status" value="1"/>
</dbReference>
<dbReference type="Gene3D" id="1.10.260.40">
    <property type="entry name" value="lambda repressor-like DNA-binding domains"/>
    <property type="match status" value="1"/>
</dbReference>
<evidence type="ECO:0000256" key="1">
    <source>
        <dbReference type="SAM" id="MobiDB-lite"/>
    </source>
</evidence>
<dbReference type="Proteomes" id="UP001585053">
    <property type="component" value="Unassembled WGS sequence"/>
</dbReference>
<dbReference type="SUPFAM" id="SSF47413">
    <property type="entry name" value="lambda repressor-like DNA-binding domains"/>
    <property type="match status" value="1"/>
</dbReference>
<protein>
    <submittedName>
        <fullName evidence="3">Helix-turn-helix transcriptional regulator</fullName>
    </submittedName>
</protein>
<sequence length="297" mass="32153">MKGSTGRGKGNPGNSQGGSEEEWARFGLRVRELREAAGLSVGDLSTREVCEGSTVQRIEKGDTDVPLYLAEYLDRRLKAQGSLVNAWARTKLNTHLATGGRPHELDSSASALREFHPGAFPLDLQSHDYATALARASGTEKRSTLGNRTSILKVVLNESVVRARVGGDKVMREQLGRIVTSMRGGGLCLQIIPADIAEHPCPMGPFRLLSLGPVYTVAHLISPCGDGQLISRPDEVRSFSDLFEDLRGAALSVSESLDLVTEVYESLKPRDEQKAITSGDQGEGPLSTLGMDRYTRH</sequence>